<gene>
    <name evidence="4" type="ORF">RIdsm_04362</name>
    <name evidence="3" type="ORF">XM52_26265</name>
</gene>
<protein>
    <submittedName>
        <fullName evidence="3">Glycosyl transferase</fullName>
    </submittedName>
    <submittedName>
        <fullName evidence="4">N-glycosyltransferase</fullName>
    </submittedName>
</protein>
<dbReference type="Gene3D" id="3.90.550.10">
    <property type="entry name" value="Spore Coat Polysaccharide Biosynthesis Protein SpsA, Chain A"/>
    <property type="match status" value="1"/>
</dbReference>
<dbReference type="InterPro" id="IPR050256">
    <property type="entry name" value="Glycosyltransferase_2"/>
</dbReference>
<dbReference type="InterPro" id="IPR001173">
    <property type="entry name" value="Glyco_trans_2-like"/>
</dbReference>
<dbReference type="Pfam" id="PF00535">
    <property type="entry name" value="Glycos_transf_2"/>
    <property type="match status" value="1"/>
</dbReference>
<reference evidence="3 5" key="1">
    <citation type="submission" date="2015-04" db="EMBL/GenBank/DDBJ databases">
        <title>The draft genome sequence of Roseovarius indicus B108T.</title>
        <authorList>
            <person name="Li G."/>
            <person name="Lai Q."/>
            <person name="Shao Z."/>
            <person name="Yan P."/>
        </authorList>
    </citation>
    <scope>NUCLEOTIDE SEQUENCE [LARGE SCALE GENOMIC DNA]</scope>
    <source>
        <strain evidence="3 5">B108</strain>
    </source>
</reference>
<evidence type="ECO:0000313" key="5">
    <source>
        <dbReference type="Proteomes" id="UP000051401"/>
    </source>
</evidence>
<dbReference type="GO" id="GO:0016740">
    <property type="term" value="F:transferase activity"/>
    <property type="evidence" value="ECO:0007669"/>
    <property type="project" value="UniProtKB-KW"/>
</dbReference>
<evidence type="ECO:0000259" key="2">
    <source>
        <dbReference type="Pfam" id="PF00535"/>
    </source>
</evidence>
<dbReference type="SUPFAM" id="SSF53448">
    <property type="entry name" value="Nucleotide-diphospho-sugar transferases"/>
    <property type="match status" value="1"/>
</dbReference>
<reference evidence="4 6" key="2">
    <citation type="submission" date="2018-08" db="EMBL/GenBank/DDBJ databases">
        <title>Genetic Globetrotter - A new plasmid hitch-hiking vast phylogenetic and geographic distances.</title>
        <authorList>
            <person name="Vollmers J."/>
            <person name="Petersen J."/>
        </authorList>
    </citation>
    <scope>NUCLEOTIDE SEQUENCE [LARGE SCALE GENOMIC DNA]</scope>
    <source>
        <strain evidence="4 6">DSM 26383</strain>
    </source>
</reference>
<dbReference type="EMBL" id="LAXI01000030">
    <property type="protein sequence ID" value="KRS14995.1"/>
    <property type="molecule type" value="Genomic_DNA"/>
</dbReference>
<dbReference type="CDD" id="cd00761">
    <property type="entry name" value="Glyco_tranf_GTA_type"/>
    <property type="match status" value="1"/>
</dbReference>
<keyword evidence="1" id="KW-0472">Membrane</keyword>
<feature type="domain" description="Glycosyltransferase 2-like" evidence="2">
    <location>
        <begin position="10"/>
        <end position="133"/>
    </location>
</feature>
<dbReference type="OrthoDB" id="9797391at2"/>
<organism evidence="3 5">
    <name type="scientific">Roseovarius indicus</name>
    <dbReference type="NCBI Taxonomy" id="540747"/>
    <lineage>
        <taxon>Bacteria</taxon>
        <taxon>Pseudomonadati</taxon>
        <taxon>Pseudomonadota</taxon>
        <taxon>Alphaproteobacteria</taxon>
        <taxon>Rhodobacterales</taxon>
        <taxon>Roseobacteraceae</taxon>
        <taxon>Roseovarius</taxon>
    </lineage>
</organism>
<dbReference type="STRING" id="540747.SAMN04488031_10524"/>
<keyword evidence="5" id="KW-1185">Reference proteome</keyword>
<sequence length="280" mass="30320">MNTAPRPKATVIIPANNEAAYIGACLDKVLSSASDIPFETIVVANACTDTTVDIAHEIEGHSQNPARPIRVIATETGGKLNALQLGDDAARADIRIYLDADVSVSRALIPAIIAALETGAPRYASGTPEIAPAQSPVTRAYARFWQKLPFVSNGVPGFGLFAVNAPGRARWQAWPDIISDDTFARLNFAPSERVRVPETYRWPMIEGLSGLIRVRRRQDRGVAEIGRKFPHLLQNADPGATSGTQKLRAILRDPLGFLVYGFIALCVRIPVGTSTWARGR</sequence>
<feature type="transmembrane region" description="Helical" evidence="1">
    <location>
        <begin position="255"/>
        <end position="277"/>
    </location>
</feature>
<keyword evidence="1" id="KW-0812">Transmembrane</keyword>
<dbReference type="AlphaFoldDB" id="A0A0T5P1K5"/>
<dbReference type="PANTHER" id="PTHR48090:SF7">
    <property type="entry name" value="RFBJ PROTEIN"/>
    <property type="match status" value="1"/>
</dbReference>
<dbReference type="PATRIC" id="fig|540747.5.peg.4011"/>
<dbReference type="PANTHER" id="PTHR48090">
    <property type="entry name" value="UNDECAPRENYL-PHOSPHATE 4-DEOXY-4-FORMAMIDO-L-ARABINOSE TRANSFERASE-RELATED"/>
    <property type="match status" value="1"/>
</dbReference>
<dbReference type="Proteomes" id="UP000325785">
    <property type="component" value="Chromosome"/>
</dbReference>
<evidence type="ECO:0000313" key="6">
    <source>
        <dbReference type="Proteomes" id="UP000325785"/>
    </source>
</evidence>
<accession>A0A0T5P1K5</accession>
<evidence type="ECO:0000256" key="1">
    <source>
        <dbReference type="SAM" id="Phobius"/>
    </source>
</evidence>
<evidence type="ECO:0000313" key="3">
    <source>
        <dbReference type="EMBL" id="KRS14995.1"/>
    </source>
</evidence>
<dbReference type="Proteomes" id="UP000051401">
    <property type="component" value="Unassembled WGS sequence"/>
</dbReference>
<dbReference type="RefSeq" id="WP_057821198.1">
    <property type="nucleotide sequence ID" value="NZ_CP031598.1"/>
</dbReference>
<keyword evidence="1" id="KW-1133">Transmembrane helix</keyword>
<name>A0A0T5P1K5_9RHOB</name>
<evidence type="ECO:0000313" key="4">
    <source>
        <dbReference type="EMBL" id="QEW28531.1"/>
    </source>
</evidence>
<dbReference type="KEGG" id="rid:RIdsm_04362"/>
<dbReference type="InterPro" id="IPR029044">
    <property type="entry name" value="Nucleotide-diphossugar_trans"/>
</dbReference>
<dbReference type="EMBL" id="CP031598">
    <property type="protein sequence ID" value="QEW28531.1"/>
    <property type="molecule type" value="Genomic_DNA"/>
</dbReference>
<keyword evidence="3" id="KW-0808">Transferase</keyword>
<proteinExistence type="predicted"/>